<dbReference type="Pfam" id="PF03969">
    <property type="entry name" value="AFG1_ATPase"/>
    <property type="match status" value="1"/>
</dbReference>
<name>A0AAD8B0R7_BIOPF</name>
<keyword evidence="2" id="KW-0547">Nucleotide-binding</keyword>
<dbReference type="FunFam" id="3.40.50.300:FF:003045">
    <property type="entry name" value="GD10885"/>
    <property type="match status" value="1"/>
</dbReference>
<evidence type="ECO:0000313" key="4">
    <source>
        <dbReference type="EMBL" id="KAK0045203.1"/>
    </source>
</evidence>
<reference evidence="4" key="1">
    <citation type="journal article" date="2023" name="PLoS Negl. Trop. Dis.">
        <title>A genome sequence for Biomphalaria pfeifferi, the major vector snail for the human-infecting parasite Schistosoma mansoni.</title>
        <authorList>
            <person name="Bu L."/>
            <person name="Lu L."/>
            <person name="Laidemitt M.R."/>
            <person name="Zhang S.M."/>
            <person name="Mutuku M."/>
            <person name="Mkoji G."/>
            <person name="Steinauer M."/>
            <person name="Loker E.S."/>
        </authorList>
    </citation>
    <scope>NUCLEOTIDE SEQUENCE</scope>
    <source>
        <strain evidence="4">KasaAsao</strain>
    </source>
</reference>
<comment type="similarity">
    <text evidence="1">Belongs to the AFG1 ATPase family.</text>
</comment>
<evidence type="ECO:0000256" key="2">
    <source>
        <dbReference type="ARBA" id="ARBA00022741"/>
    </source>
</evidence>
<dbReference type="Proteomes" id="UP001233172">
    <property type="component" value="Unassembled WGS sequence"/>
</dbReference>
<dbReference type="GO" id="GO:0005739">
    <property type="term" value="C:mitochondrion"/>
    <property type="evidence" value="ECO:0007669"/>
    <property type="project" value="TreeGrafter"/>
</dbReference>
<evidence type="ECO:0000313" key="5">
    <source>
        <dbReference type="Proteomes" id="UP001233172"/>
    </source>
</evidence>
<keyword evidence="3" id="KW-0067">ATP-binding</keyword>
<organism evidence="4 5">
    <name type="scientific">Biomphalaria pfeifferi</name>
    <name type="common">Bloodfluke planorb</name>
    <name type="synonym">Freshwater snail</name>
    <dbReference type="NCBI Taxonomy" id="112525"/>
    <lineage>
        <taxon>Eukaryota</taxon>
        <taxon>Metazoa</taxon>
        <taxon>Spiralia</taxon>
        <taxon>Lophotrochozoa</taxon>
        <taxon>Mollusca</taxon>
        <taxon>Gastropoda</taxon>
        <taxon>Heterobranchia</taxon>
        <taxon>Euthyneura</taxon>
        <taxon>Panpulmonata</taxon>
        <taxon>Hygrophila</taxon>
        <taxon>Lymnaeoidea</taxon>
        <taxon>Planorbidae</taxon>
        <taxon>Biomphalaria</taxon>
    </lineage>
</organism>
<dbReference type="NCBIfam" id="NF040713">
    <property type="entry name" value="ZapE"/>
    <property type="match status" value="1"/>
</dbReference>
<dbReference type="InterPro" id="IPR027417">
    <property type="entry name" value="P-loop_NTPase"/>
</dbReference>
<gene>
    <name evidence="4" type="ORF">Bpfe_025352</name>
</gene>
<dbReference type="EMBL" id="JASAOG010000184">
    <property type="protein sequence ID" value="KAK0045203.1"/>
    <property type="molecule type" value="Genomic_DNA"/>
</dbReference>
<dbReference type="GO" id="GO:0005524">
    <property type="term" value="F:ATP binding"/>
    <property type="evidence" value="ECO:0007669"/>
    <property type="project" value="UniProtKB-KW"/>
</dbReference>
<accession>A0AAD8B0R7</accession>
<dbReference type="PANTHER" id="PTHR12169:SF6">
    <property type="entry name" value="AFG1-LIKE ATPASE"/>
    <property type="match status" value="1"/>
</dbReference>
<dbReference type="SUPFAM" id="SSF52540">
    <property type="entry name" value="P-loop containing nucleoside triphosphate hydrolases"/>
    <property type="match status" value="1"/>
</dbReference>
<dbReference type="PANTHER" id="PTHR12169">
    <property type="entry name" value="ATPASE N2B"/>
    <property type="match status" value="1"/>
</dbReference>
<comment type="caution">
    <text evidence="4">The sequence shown here is derived from an EMBL/GenBank/DDBJ whole genome shotgun (WGS) entry which is preliminary data.</text>
</comment>
<dbReference type="GO" id="GO:0016887">
    <property type="term" value="F:ATP hydrolysis activity"/>
    <property type="evidence" value="ECO:0007669"/>
    <property type="project" value="InterPro"/>
</dbReference>
<keyword evidence="5" id="KW-1185">Reference proteome</keyword>
<proteinExistence type="inferred from homology"/>
<reference evidence="4" key="2">
    <citation type="submission" date="2023-04" db="EMBL/GenBank/DDBJ databases">
        <authorList>
            <person name="Bu L."/>
            <person name="Lu L."/>
            <person name="Laidemitt M.R."/>
            <person name="Zhang S.M."/>
            <person name="Mutuku M."/>
            <person name="Mkoji G."/>
            <person name="Steinauer M."/>
            <person name="Loker E.S."/>
        </authorList>
    </citation>
    <scope>NUCLEOTIDE SEQUENCE</scope>
    <source>
        <strain evidence="4">KasaAsao</strain>
        <tissue evidence="4">Whole Snail</tissue>
    </source>
</reference>
<dbReference type="AlphaFoldDB" id="A0AAD8B0R7"/>
<dbReference type="InterPro" id="IPR005654">
    <property type="entry name" value="ATPase_AFG1-like"/>
</dbReference>
<dbReference type="Gene3D" id="3.40.50.300">
    <property type="entry name" value="P-loop containing nucleotide triphosphate hydrolases"/>
    <property type="match status" value="1"/>
</dbReference>
<evidence type="ECO:0000256" key="1">
    <source>
        <dbReference type="ARBA" id="ARBA00010322"/>
    </source>
</evidence>
<sequence length="522" mass="59836">MGRTSFRGLTRNIFVVTKTKIRSRFINHLFPQNIVSSHQAFSRSIVDTTNKLTSKNKNSFCESHDKITGLILKTNHSTCKTQCKVKNGPISVYEQKVSRGELNRDAHQLKVVERLQKLHETLKSYQPDVATTKQKKSFWFQNVEKKERYVKGLYLHGSVGTGKTMLMDMFHDTSDVIRKQRVHFHKFMLDVHKRIHALKKLQPKITTTMNSQPFDPISPIAYQISQEAWLLCFDEFQVTDVADAMILKRLFTEMFKNGVVVIATSNRPPDDLYKNGLQRANFLPFIDVLKKYCEIIPLDSGIDYRMLSLPGEGKVYFVGSPDETNMHIDKIIQEFQFLYKLELSSKTLTVLGRKLVLPKTYDKILDTSFDDMCRKNLGAVDYLEICREFDIVVLRDVPNMCLGARSEARRFTTLIDTLYDNKVKLIMSAASEPKYLFSVGTITNNESDANRTLMDDLGISDNSELAKSSLFTGEEEIFAFDRVVSRLTQMQTKEYWERNSSVVTLHGSTVPETQSNKSVSSS</sequence>
<protein>
    <submittedName>
        <fullName evidence="4">Lactation elevated protein 1</fullName>
    </submittedName>
</protein>
<evidence type="ECO:0000256" key="3">
    <source>
        <dbReference type="ARBA" id="ARBA00022840"/>
    </source>
</evidence>